<evidence type="ECO:0000313" key="5">
    <source>
        <dbReference type="EMBL" id="WPK23233.1"/>
    </source>
</evidence>
<evidence type="ECO:0000259" key="4">
    <source>
        <dbReference type="PROSITE" id="PS50127"/>
    </source>
</evidence>
<protein>
    <recommendedName>
        <fullName evidence="4">UBC core domain-containing protein</fullName>
    </recommendedName>
</protein>
<dbReference type="GeneID" id="88171531"/>
<dbReference type="RefSeq" id="XP_062875620.1">
    <property type="nucleotide sequence ID" value="XM_063019550.1"/>
</dbReference>
<dbReference type="CDD" id="cd23799">
    <property type="entry name" value="UBCc_UBE2J"/>
    <property type="match status" value="1"/>
</dbReference>
<evidence type="ECO:0000313" key="6">
    <source>
        <dbReference type="Proteomes" id="UP001338582"/>
    </source>
</evidence>
<evidence type="ECO:0000256" key="3">
    <source>
        <dbReference type="ARBA" id="ARBA00022840"/>
    </source>
</evidence>
<feature type="domain" description="UBC core" evidence="4">
    <location>
        <begin position="7"/>
        <end position="157"/>
    </location>
</feature>
<evidence type="ECO:0000256" key="2">
    <source>
        <dbReference type="ARBA" id="ARBA00022786"/>
    </source>
</evidence>
<reference evidence="5 6" key="1">
    <citation type="submission" date="2023-10" db="EMBL/GenBank/DDBJ databases">
        <title>Draft Genome Sequence of Candida saopaulonensis from a very Premature Infant with Sepsis.</title>
        <authorList>
            <person name="Ning Y."/>
            <person name="Dai R."/>
            <person name="Xiao M."/>
            <person name="Xu Y."/>
            <person name="Yan Q."/>
            <person name="Zhang L."/>
        </authorList>
    </citation>
    <scope>NUCLEOTIDE SEQUENCE [LARGE SCALE GENOMIC DNA]</scope>
    <source>
        <strain evidence="5 6">19XY460</strain>
    </source>
</reference>
<dbReference type="InterPro" id="IPR016135">
    <property type="entry name" value="UBQ-conjugating_enzyme/RWD"/>
</dbReference>
<dbReference type="Pfam" id="PF00179">
    <property type="entry name" value="UQ_con"/>
    <property type="match status" value="1"/>
</dbReference>
<dbReference type="SMART" id="SM00212">
    <property type="entry name" value="UBCc"/>
    <property type="match status" value="1"/>
</dbReference>
<keyword evidence="1" id="KW-0547">Nucleotide-binding</keyword>
<gene>
    <name evidence="5" type="ORF">PUMCH_000462</name>
</gene>
<dbReference type="SUPFAM" id="SSF54495">
    <property type="entry name" value="UBC-like"/>
    <property type="match status" value="1"/>
</dbReference>
<dbReference type="InterPro" id="IPR050113">
    <property type="entry name" value="Ub_conjugating_enzyme"/>
</dbReference>
<dbReference type="Proteomes" id="UP001338582">
    <property type="component" value="Chromosome 1"/>
</dbReference>
<keyword evidence="6" id="KW-1185">Reference proteome</keyword>
<dbReference type="KEGG" id="asau:88171531"/>
<dbReference type="AlphaFoldDB" id="A0AAX4H417"/>
<dbReference type="GO" id="GO:0005524">
    <property type="term" value="F:ATP binding"/>
    <property type="evidence" value="ECO:0007669"/>
    <property type="project" value="UniProtKB-KW"/>
</dbReference>
<proteinExistence type="predicted"/>
<organism evidence="5 6">
    <name type="scientific">Australozyma saopauloensis</name>
    <dbReference type="NCBI Taxonomy" id="291208"/>
    <lineage>
        <taxon>Eukaryota</taxon>
        <taxon>Fungi</taxon>
        <taxon>Dikarya</taxon>
        <taxon>Ascomycota</taxon>
        <taxon>Saccharomycotina</taxon>
        <taxon>Pichiomycetes</taxon>
        <taxon>Metschnikowiaceae</taxon>
        <taxon>Australozyma</taxon>
    </lineage>
</organism>
<dbReference type="InterPro" id="IPR000608">
    <property type="entry name" value="UBC"/>
</dbReference>
<name>A0AAX4H417_9ASCO</name>
<sequence length="175" mass="19960">MFSNSNNAKQRLAKEYKILLQNPTPFIIARPNERNLLQWHYIITGPPETPYENGQYHGILTFTDKYPFAGPSISICTPNGRFLCGQRICLSMSDYHPEEWNPTWGVLTILNGFLSFFTGTENALGCTASTEDYKKRCARGSRAFNNNDKEFQAVFPEIYASNQIEIQQNPQCTSM</sequence>
<keyword evidence="3" id="KW-0067">ATP-binding</keyword>
<dbReference type="EMBL" id="CP138894">
    <property type="protein sequence ID" value="WPK23233.1"/>
    <property type="molecule type" value="Genomic_DNA"/>
</dbReference>
<dbReference type="PANTHER" id="PTHR24067">
    <property type="entry name" value="UBIQUITIN-CONJUGATING ENZYME E2"/>
    <property type="match status" value="1"/>
</dbReference>
<evidence type="ECO:0000256" key="1">
    <source>
        <dbReference type="ARBA" id="ARBA00022741"/>
    </source>
</evidence>
<keyword evidence="2" id="KW-0833">Ubl conjugation pathway</keyword>
<dbReference type="PROSITE" id="PS50127">
    <property type="entry name" value="UBC_2"/>
    <property type="match status" value="1"/>
</dbReference>
<dbReference type="Gene3D" id="3.10.110.10">
    <property type="entry name" value="Ubiquitin Conjugating Enzyme"/>
    <property type="match status" value="1"/>
</dbReference>
<accession>A0AAX4H417</accession>